<feature type="transmembrane region" description="Helical" evidence="1">
    <location>
        <begin position="20"/>
        <end position="43"/>
    </location>
</feature>
<evidence type="ECO:0000313" key="4">
    <source>
        <dbReference type="Proteomes" id="UP001272773"/>
    </source>
</evidence>
<keyword evidence="1" id="KW-1133">Transmembrane helix</keyword>
<comment type="caution">
    <text evidence="2">The sequence shown here is derived from an EMBL/GenBank/DDBJ whole genome shotgun (WGS) entry which is preliminary data.</text>
</comment>
<dbReference type="Proteomes" id="UP001272773">
    <property type="component" value="Unassembled WGS sequence"/>
</dbReference>
<protein>
    <submittedName>
        <fullName evidence="2">Uncharacterized protein</fullName>
    </submittedName>
</protein>
<evidence type="ECO:0000313" key="3">
    <source>
        <dbReference type="EMBL" id="MDX6018680.1"/>
    </source>
</evidence>
<proteinExistence type="predicted"/>
<dbReference type="EMBL" id="JAWXXR010000002">
    <property type="protein sequence ID" value="MDX6018680.1"/>
    <property type="molecule type" value="Genomic_DNA"/>
</dbReference>
<feature type="transmembrane region" description="Helical" evidence="1">
    <location>
        <begin position="49"/>
        <end position="70"/>
    </location>
</feature>
<accession>A0ABU4QJ11</accession>
<dbReference type="EMBL" id="JAWXXR010000001">
    <property type="protein sequence ID" value="MDX6018593.1"/>
    <property type="molecule type" value="Genomic_DNA"/>
</dbReference>
<gene>
    <name evidence="2" type="ORF">SIL79_20195</name>
    <name evidence="3" type="ORF">SIL79_20640</name>
</gene>
<evidence type="ECO:0000313" key="2">
    <source>
        <dbReference type="EMBL" id="MDX6018593.1"/>
    </source>
</evidence>
<dbReference type="RefSeq" id="WP_319619917.1">
    <property type="nucleotide sequence ID" value="NZ_JAWXXR010000001.1"/>
</dbReference>
<keyword evidence="4" id="KW-1185">Reference proteome</keyword>
<keyword evidence="1" id="KW-0812">Transmembrane</keyword>
<name>A0ABU4QJ11_9GAMM</name>
<evidence type="ECO:0000256" key="1">
    <source>
        <dbReference type="SAM" id="Phobius"/>
    </source>
</evidence>
<reference evidence="2 4" key="1">
    <citation type="submission" date="2023-11" db="EMBL/GenBank/DDBJ databases">
        <title>MicrobeMod: A computational toolkit for identifying prokaryotic methylation and restriction-modification with nanopore sequencing.</title>
        <authorList>
            <person name="Crits-Christoph A."/>
            <person name="Kang S.C."/>
            <person name="Lee H."/>
            <person name="Ostrov N."/>
        </authorList>
    </citation>
    <scope>NUCLEOTIDE SEQUENCE [LARGE SCALE GENOMIC DNA]</scope>
    <source>
        <strain evidence="2 4">ATCC BAA-2732</strain>
    </source>
</reference>
<keyword evidence="1" id="KW-0472">Membrane</keyword>
<organism evidence="2 4">
    <name type="scientific">Shewanella indica</name>
    <dbReference type="NCBI Taxonomy" id="768528"/>
    <lineage>
        <taxon>Bacteria</taxon>
        <taxon>Pseudomonadati</taxon>
        <taxon>Pseudomonadota</taxon>
        <taxon>Gammaproteobacteria</taxon>
        <taxon>Alteromonadales</taxon>
        <taxon>Shewanellaceae</taxon>
        <taxon>Shewanella</taxon>
    </lineage>
</organism>
<sequence>MDNNIDATNAPNMTLKRAWLFYGLAWAALTGLWLISAAIEYVAGTNLPWLFVLLLIGYLAIGVTLNIKVLRKLVVWHPMYNTIENTANAKTHMFALWPLTYPYLFIQMAVSTHL</sequence>
<dbReference type="GeneID" id="88625970"/>